<evidence type="ECO:0000313" key="1">
    <source>
        <dbReference type="EMBL" id="WVN87628.1"/>
    </source>
</evidence>
<organism evidence="1 2">
    <name type="scientific">Cryptococcus depauperatus CBS 7841</name>
    <dbReference type="NCBI Taxonomy" id="1295531"/>
    <lineage>
        <taxon>Eukaryota</taxon>
        <taxon>Fungi</taxon>
        <taxon>Dikarya</taxon>
        <taxon>Basidiomycota</taxon>
        <taxon>Agaricomycotina</taxon>
        <taxon>Tremellomycetes</taxon>
        <taxon>Tremellales</taxon>
        <taxon>Cryptococcaceae</taxon>
        <taxon>Cryptococcus</taxon>
    </lineage>
</organism>
<dbReference type="EMBL" id="CP143786">
    <property type="protein sequence ID" value="WVN87628.1"/>
    <property type="molecule type" value="Genomic_DNA"/>
</dbReference>
<dbReference type="PROSITE" id="PS50231">
    <property type="entry name" value="RICIN_B_LECTIN"/>
    <property type="match status" value="1"/>
</dbReference>
<reference evidence="1" key="1">
    <citation type="submission" date="2016-06" db="EMBL/GenBank/DDBJ databases">
        <authorList>
            <person name="Cuomo C."/>
            <person name="Litvintseva A."/>
            <person name="Heitman J."/>
            <person name="Chen Y."/>
            <person name="Sun S."/>
            <person name="Springer D."/>
            <person name="Dromer F."/>
            <person name="Young S."/>
            <person name="Zeng Q."/>
            <person name="Chapman S."/>
            <person name="Gujja S."/>
            <person name="Saif S."/>
            <person name="Birren B."/>
        </authorList>
    </citation>
    <scope>NUCLEOTIDE SEQUENCE</scope>
    <source>
        <strain evidence="1">CBS 7841</strain>
    </source>
</reference>
<dbReference type="SUPFAM" id="SSF50370">
    <property type="entry name" value="Ricin B-like lectins"/>
    <property type="match status" value="1"/>
</dbReference>
<keyword evidence="2" id="KW-1185">Reference proteome</keyword>
<dbReference type="RefSeq" id="XP_066068328.1">
    <property type="nucleotide sequence ID" value="XM_066212231.1"/>
</dbReference>
<sequence>MLLFSILPFLALAAASPIQKRFNGVKIQAGRNGKCLSPVSANYANGVQVTTVGCDQAHRWDINPGSGSVILTGTNFALDAGTGADNNEIVKLWQSYPGLFQQTWYLTDDRRIAITGGNQCLDEGDNGPQTYQCTTGNTNQVWNIVDIPTVTTSTSHMTTTTPTVSSTVSVIIDSSGGLIPTSA</sequence>
<dbReference type="AlphaFoldDB" id="A0A1E3IB91"/>
<dbReference type="OrthoDB" id="6770063at2759"/>
<dbReference type="GeneID" id="91087022"/>
<proteinExistence type="predicted"/>
<dbReference type="InterPro" id="IPR035992">
    <property type="entry name" value="Ricin_B-like_lectins"/>
</dbReference>
<dbReference type="VEuPathDB" id="FungiDB:L203_04612"/>
<dbReference type="SMART" id="SM00458">
    <property type="entry name" value="RICIN"/>
    <property type="match status" value="1"/>
</dbReference>
<dbReference type="KEGG" id="cdep:91087022"/>
<reference evidence="1" key="3">
    <citation type="submission" date="2024-01" db="EMBL/GenBank/DDBJ databases">
        <authorList>
            <person name="Coelho M.A."/>
            <person name="David-Palma M."/>
            <person name="Shea T."/>
            <person name="Sun S."/>
            <person name="Cuomo C.A."/>
            <person name="Heitman J."/>
        </authorList>
    </citation>
    <scope>NUCLEOTIDE SEQUENCE</scope>
    <source>
        <strain evidence="1">CBS 7841</strain>
    </source>
</reference>
<evidence type="ECO:0000313" key="2">
    <source>
        <dbReference type="Proteomes" id="UP000094043"/>
    </source>
</evidence>
<dbReference type="Gene3D" id="2.80.10.50">
    <property type="match status" value="1"/>
</dbReference>
<reference evidence="1" key="2">
    <citation type="journal article" date="2022" name="Elife">
        <title>Obligate sexual reproduction of a homothallic fungus closely related to the Cryptococcus pathogenic species complex.</title>
        <authorList>
            <person name="Passer A.R."/>
            <person name="Clancey S.A."/>
            <person name="Shea T."/>
            <person name="David-Palma M."/>
            <person name="Averette A.F."/>
            <person name="Boekhout T."/>
            <person name="Porcel B.M."/>
            <person name="Nowrousian M."/>
            <person name="Cuomo C.A."/>
            <person name="Sun S."/>
            <person name="Heitman J."/>
            <person name="Coelho M.A."/>
        </authorList>
    </citation>
    <scope>NUCLEOTIDE SEQUENCE</scope>
    <source>
        <strain evidence="1">CBS 7841</strain>
    </source>
</reference>
<dbReference type="CDD" id="cd00161">
    <property type="entry name" value="beta-trefoil_Ricin-like"/>
    <property type="match status" value="1"/>
</dbReference>
<accession>A0A1E3IB91</accession>
<name>A0A1E3IB91_9TREE</name>
<protein>
    <submittedName>
        <fullName evidence="1">Uncharacterized protein</fullName>
    </submittedName>
</protein>
<dbReference type="Proteomes" id="UP000094043">
    <property type="component" value="Chromosome 3"/>
</dbReference>
<dbReference type="Pfam" id="PF00652">
    <property type="entry name" value="Ricin_B_lectin"/>
    <property type="match status" value="1"/>
</dbReference>
<dbReference type="InterPro" id="IPR000772">
    <property type="entry name" value="Ricin_B_lectin"/>
</dbReference>
<gene>
    <name evidence="1" type="ORF">L203_102811</name>
</gene>